<dbReference type="SUPFAM" id="SSF55021">
    <property type="entry name" value="ACT-like"/>
    <property type="match status" value="2"/>
</dbReference>
<evidence type="ECO:0000256" key="10">
    <source>
        <dbReference type="ARBA" id="ARBA00023154"/>
    </source>
</evidence>
<dbReference type="PANTHER" id="PTHR21499:SF68">
    <property type="entry name" value="ASPARTOKINASE 2"/>
    <property type="match status" value="1"/>
</dbReference>
<dbReference type="OrthoDB" id="9799110at2"/>
<dbReference type="GO" id="GO:0009090">
    <property type="term" value="P:homoserine biosynthetic process"/>
    <property type="evidence" value="ECO:0007669"/>
    <property type="project" value="TreeGrafter"/>
</dbReference>
<dbReference type="InterPro" id="IPR036393">
    <property type="entry name" value="AceGlu_kinase-like_sf"/>
</dbReference>
<evidence type="ECO:0000256" key="7">
    <source>
        <dbReference type="ARBA" id="ARBA00022741"/>
    </source>
</evidence>
<dbReference type="CDD" id="cd04261">
    <property type="entry name" value="AAK_AKii-LysC-BS"/>
    <property type="match status" value="1"/>
</dbReference>
<dbReference type="InterPro" id="IPR054352">
    <property type="entry name" value="ACT_Aspartokinase"/>
</dbReference>
<dbReference type="Gene3D" id="3.30.2130.10">
    <property type="entry name" value="VC0802-like"/>
    <property type="match status" value="1"/>
</dbReference>
<comment type="similarity">
    <text evidence="4 13">Belongs to the aspartokinase family.</text>
</comment>
<keyword evidence="9 12" id="KW-0067">ATP-binding</keyword>
<dbReference type="GO" id="GO:0005524">
    <property type="term" value="F:ATP binding"/>
    <property type="evidence" value="ECO:0007669"/>
    <property type="project" value="UniProtKB-KW"/>
</dbReference>
<dbReference type="GO" id="GO:0004072">
    <property type="term" value="F:aspartate kinase activity"/>
    <property type="evidence" value="ECO:0007669"/>
    <property type="project" value="UniProtKB-EC"/>
</dbReference>
<dbReference type="NCBIfam" id="NF005154">
    <property type="entry name" value="PRK06635.1-2"/>
    <property type="match status" value="1"/>
</dbReference>
<keyword evidence="5 14" id="KW-0028">Amino-acid biosynthesis</keyword>
<gene>
    <name evidence="17" type="ORF">HMPREF3180_01825</name>
    <name evidence="16" type="ORF">JMUB3933_1276</name>
</gene>
<dbReference type="Pfam" id="PF22468">
    <property type="entry name" value="ACT_9"/>
    <property type="match status" value="1"/>
</dbReference>
<dbReference type="GO" id="GO:0005829">
    <property type="term" value="C:cytosol"/>
    <property type="evidence" value="ECO:0007669"/>
    <property type="project" value="TreeGrafter"/>
</dbReference>
<dbReference type="InterPro" id="IPR045865">
    <property type="entry name" value="ACT-like_dom_sf"/>
</dbReference>
<comment type="pathway">
    <text evidence="1 14">Amino-acid biosynthesis; L-lysine biosynthesis via DAP pathway; (S)-tetrahydrodipicolinate from L-aspartate: step 1/4.</text>
</comment>
<feature type="domain" description="ACT" evidence="15">
    <location>
        <begin position="347"/>
        <end position="405"/>
    </location>
</feature>
<dbReference type="InterPro" id="IPR005260">
    <property type="entry name" value="Asp_kin_monofn"/>
</dbReference>
<dbReference type="PANTHER" id="PTHR21499">
    <property type="entry name" value="ASPARTATE KINASE"/>
    <property type="match status" value="1"/>
</dbReference>
<accession>A0A134A103</accession>
<evidence type="ECO:0000256" key="5">
    <source>
        <dbReference type="ARBA" id="ARBA00022605"/>
    </source>
</evidence>
<dbReference type="InterPro" id="IPR041740">
    <property type="entry name" value="AKii-LysC-BS"/>
</dbReference>
<evidence type="ECO:0000313" key="19">
    <source>
        <dbReference type="Proteomes" id="UP000321397"/>
    </source>
</evidence>
<dbReference type="PROSITE" id="PS00324">
    <property type="entry name" value="ASPARTOKINASE"/>
    <property type="match status" value="1"/>
</dbReference>
<feature type="binding site" evidence="12">
    <location>
        <position position="177"/>
    </location>
    <ligand>
        <name>ATP</name>
        <dbReference type="ChEBI" id="CHEBI:30616"/>
    </ligand>
</feature>
<dbReference type="RefSeq" id="WP_082719413.1">
    <property type="nucleotide sequence ID" value="NZ_AP019834.1"/>
</dbReference>
<evidence type="ECO:0000256" key="3">
    <source>
        <dbReference type="ARBA" id="ARBA00005139"/>
    </source>
</evidence>
<sequence length="405" mass="43770">MIIVHKYGGTSVATTEKIMNIAKYLGSVKDSGNDVVVVVSAMGKTTDALIKLAHEITENPDSREMDRLMSTGEQQTISLLSIALQTLGYEAISLTGAQAGIKTSGHYMKNKIDDINGDVIKGHLNEGKIVVVAGFQGVNKDGDVTTLGRGGSDTSAVALAAALEGKCEIYTDVDGIYSIDPRVYSDAKKLPYISYDEMMELAYLGAGVMEPRAVELGGKYEVEIYVGKSLGEKNGTIITSIQKIKEIKEMEEKVITGVSINENVLMVNVEEIPTNAQNVYEIFEKAEANGINIDMISQNDVTSHHGSFAFTCPKTDIAALEKIGKEIEAEFPKTSFIINQYVTKVSIVGIGLISNVGVAAKMFKILSENDISFHQISTSEISISLVVDEVMGKKVAELFAKEFDL</sequence>
<evidence type="ECO:0000256" key="6">
    <source>
        <dbReference type="ARBA" id="ARBA00022679"/>
    </source>
</evidence>
<evidence type="ECO:0000256" key="12">
    <source>
        <dbReference type="PIRSR" id="PIRSR000726-1"/>
    </source>
</evidence>
<keyword evidence="6 13" id="KW-0808">Transferase</keyword>
<dbReference type="GO" id="GO:0009089">
    <property type="term" value="P:lysine biosynthetic process via diaminopimelate"/>
    <property type="evidence" value="ECO:0007669"/>
    <property type="project" value="UniProtKB-UniPathway"/>
</dbReference>
<proteinExistence type="inferred from homology"/>
<dbReference type="NCBIfam" id="TIGR00657">
    <property type="entry name" value="asp_kinases"/>
    <property type="match status" value="1"/>
</dbReference>
<dbReference type="SUPFAM" id="SSF53633">
    <property type="entry name" value="Carbamate kinase-like"/>
    <property type="match status" value="1"/>
</dbReference>
<evidence type="ECO:0000256" key="13">
    <source>
        <dbReference type="RuleBase" id="RU003448"/>
    </source>
</evidence>
<evidence type="ECO:0000256" key="14">
    <source>
        <dbReference type="RuleBase" id="RU004249"/>
    </source>
</evidence>
<dbReference type="UniPathway" id="UPA00050">
    <property type="reaction ID" value="UER00461"/>
</dbReference>
<organism evidence="17 18">
    <name type="scientific">Leptotrichia wadei</name>
    <dbReference type="NCBI Taxonomy" id="157687"/>
    <lineage>
        <taxon>Bacteria</taxon>
        <taxon>Fusobacteriati</taxon>
        <taxon>Fusobacteriota</taxon>
        <taxon>Fusobacteriia</taxon>
        <taxon>Fusobacteriales</taxon>
        <taxon>Leptotrichiaceae</taxon>
        <taxon>Leptotrichia</taxon>
    </lineage>
</organism>
<keyword evidence="8 13" id="KW-0418">Kinase</keyword>
<feature type="binding site" evidence="12">
    <location>
        <position position="73"/>
    </location>
    <ligand>
        <name>substrate</name>
    </ligand>
</feature>
<dbReference type="FunFam" id="3.40.1160.10:FF:000002">
    <property type="entry name" value="Aspartokinase"/>
    <property type="match status" value="1"/>
</dbReference>
<evidence type="ECO:0000313" key="18">
    <source>
        <dbReference type="Proteomes" id="UP000070483"/>
    </source>
</evidence>
<reference evidence="16 19" key="3">
    <citation type="submission" date="2019-07" db="EMBL/GenBank/DDBJ databases">
        <title>Complete Genome Sequence of Leptotrichia wadei Strain JMUB3933.</title>
        <authorList>
            <person name="Watanabe S."/>
            <person name="Cui L."/>
        </authorList>
    </citation>
    <scope>NUCLEOTIDE SEQUENCE [LARGE SCALE GENOMIC DNA]</scope>
    <source>
        <strain evidence="16 19">JMUB3933</strain>
    </source>
</reference>
<dbReference type="Proteomes" id="UP000070483">
    <property type="component" value="Unassembled WGS sequence"/>
</dbReference>
<evidence type="ECO:0000313" key="16">
    <source>
        <dbReference type="EMBL" id="BBM47775.1"/>
    </source>
</evidence>
<keyword evidence="18" id="KW-1185">Reference proteome</keyword>
<comment type="catalytic activity">
    <reaction evidence="11 13">
        <text>L-aspartate + ATP = 4-phospho-L-aspartate + ADP</text>
        <dbReference type="Rhea" id="RHEA:23776"/>
        <dbReference type="ChEBI" id="CHEBI:29991"/>
        <dbReference type="ChEBI" id="CHEBI:30616"/>
        <dbReference type="ChEBI" id="CHEBI:57535"/>
        <dbReference type="ChEBI" id="CHEBI:456216"/>
        <dbReference type="EC" id="2.7.2.4"/>
    </reaction>
</comment>
<dbReference type="EMBL" id="LSDD01000134">
    <property type="protein sequence ID" value="KXB61378.1"/>
    <property type="molecule type" value="Genomic_DNA"/>
</dbReference>
<dbReference type="InterPro" id="IPR001048">
    <property type="entry name" value="Asp/Glu/Uridylate_kinase"/>
</dbReference>
<name>A0A134A103_9FUSO</name>
<dbReference type="STRING" id="157687.HMPREF3180_01825"/>
<evidence type="ECO:0000256" key="4">
    <source>
        <dbReference type="ARBA" id="ARBA00010122"/>
    </source>
</evidence>
<feature type="binding site" evidence="12">
    <location>
        <begin position="6"/>
        <end position="9"/>
    </location>
    <ligand>
        <name>ATP</name>
        <dbReference type="ChEBI" id="CHEBI:30616"/>
    </ligand>
</feature>
<dbReference type="PIRSF" id="PIRSF000726">
    <property type="entry name" value="Asp_kin"/>
    <property type="match status" value="1"/>
</dbReference>
<dbReference type="InterPro" id="IPR001341">
    <property type="entry name" value="Asp_kinase"/>
</dbReference>
<evidence type="ECO:0000256" key="8">
    <source>
        <dbReference type="ARBA" id="ARBA00022777"/>
    </source>
</evidence>
<comment type="pathway">
    <text evidence="2 14">Amino-acid biosynthesis; L-methionine biosynthesis via de novo pathway; L-homoserine from L-aspartate: step 1/3.</text>
</comment>
<comment type="pathway">
    <text evidence="3 14">Amino-acid biosynthesis; L-threonine biosynthesis; L-threonine from L-aspartate: step 1/5.</text>
</comment>
<evidence type="ECO:0000256" key="1">
    <source>
        <dbReference type="ARBA" id="ARBA00004766"/>
    </source>
</evidence>
<dbReference type="PROSITE" id="PS51671">
    <property type="entry name" value="ACT"/>
    <property type="match status" value="1"/>
</dbReference>
<evidence type="ECO:0000256" key="9">
    <source>
        <dbReference type="ARBA" id="ARBA00022840"/>
    </source>
</evidence>
<dbReference type="PATRIC" id="fig|157687.3.peg.1819"/>
<protein>
    <recommendedName>
        <fullName evidence="13">Aspartokinase</fullName>
        <ecNumber evidence="13">2.7.2.4</ecNumber>
    </recommendedName>
</protein>
<dbReference type="InterPro" id="IPR018042">
    <property type="entry name" value="Aspartate_kinase_CS"/>
</dbReference>
<dbReference type="UniPathway" id="UPA00051">
    <property type="reaction ID" value="UER00462"/>
</dbReference>
<evidence type="ECO:0000259" key="15">
    <source>
        <dbReference type="PROSITE" id="PS51671"/>
    </source>
</evidence>
<dbReference type="Pfam" id="PF00696">
    <property type="entry name" value="AA_kinase"/>
    <property type="match status" value="1"/>
</dbReference>
<dbReference type="GO" id="GO:0009088">
    <property type="term" value="P:threonine biosynthetic process"/>
    <property type="evidence" value="ECO:0007669"/>
    <property type="project" value="UniProtKB-UniPathway"/>
</dbReference>
<keyword evidence="10" id="KW-0457">Lysine biosynthesis</keyword>
<dbReference type="AlphaFoldDB" id="A0A134A103"/>
<dbReference type="UniPathway" id="UPA00034">
    <property type="reaction ID" value="UER00015"/>
</dbReference>
<reference evidence="17" key="1">
    <citation type="submission" date="2016-01" db="EMBL/GenBank/DDBJ databases">
        <authorList>
            <person name="Oliw E.H."/>
        </authorList>
    </citation>
    <scope>NUCLEOTIDE SEQUENCE [LARGE SCALE GENOMIC DNA]</scope>
    <source>
        <strain evidence="17">KA00185</strain>
    </source>
</reference>
<dbReference type="EC" id="2.7.2.4" evidence="13"/>
<evidence type="ECO:0000256" key="11">
    <source>
        <dbReference type="ARBA" id="ARBA00047872"/>
    </source>
</evidence>
<keyword evidence="7 12" id="KW-0547">Nucleotide-binding</keyword>
<evidence type="ECO:0000313" key="17">
    <source>
        <dbReference type="EMBL" id="KXB61378.1"/>
    </source>
</evidence>
<dbReference type="NCBIfam" id="NF005155">
    <property type="entry name" value="PRK06635.1-4"/>
    <property type="match status" value="1"/>
</dbReference>
<feature type="binding site" evidence="12">
    <location>
        <begin position="171"/>
        <end position="172"/>
    </location>
    <ligand>
        <name>ATP</name>
        <dbReference type="ChEBI" id="CHEBI:30616"/>
    </ligand>
</feature>
<feature type="binding site" evidence="12">
    <location>
        <position position="182"/>
    </location>
    <ligand>
        <name>ATP</name>
        <dbReference type="ChEBI" id="CHEBI:30616"/>
    </ligand>
</feature>
<reference evidence="18" key="2">
    <citation type="submission" date="2016-01" db="EMBL/GenBank/DDBJ databases">
        <authorList>
            <person name="Mitreva M."/>
            <person name="Pepin K.H."/>
            <person name="Mihindukulasuriya K.A."/>
            <person name="Fulton R."/>
            <person name="Fronick C."/>
            <person name="O'Laughlin M."/>
            <person name="Miner T."/>
            <person name="Herter B."/>
            <person name="Rosa B.A."/>
            <person name="Cordes M."/>
            <person name="Tomlinson C."/>
            <person name="Wollam A."/>
            <person name="Palsikar V.B."/>
            <person name="Mardis E.R."/>
            <person name="Wilson R.K."/>
        </authorList>
    </citation>
    <scope>NUCLEOTIDE SEQUENCE [LARGE SCALE GENOMIC DNA]</scope>
    <source>
        <strain evidence="18">KA00185</strain>
    </source>
</reference>
<dbReference type="Proteomes" id="UP000321397">
    <property type="component" value="Chromosome"/>
</dbReference>
<dbReference type="EMBL" id="AP019834">
    <property type="protein sequence ID" value="BBM47775.1"/>
    <property type="molecule type" value="Genomic_DNA"/>
</dbReference>
<evidence type="ECO:0000256" key="2">
    <source>
        <dbReference type="ARBA" id="ARBA00004986"/>
    </source>
</evidence>
<feature type="binding site" evidence="12">
    <location>
        <position position="46"/>
    </location>
    <ligand>
        <name>substrate</name>
    </ligand>
</feature>
<dbReference type="Gene3D" id="3.40.1160.10">
    <property type="entry name" value="Acetylglutamate kinase-like"/>
    <property type="match status" value="1"/>
</dbReference>
<dbReference type="CDD" id="cd04923">
    <property type="entry name" value="ACT_AK-LysC-DapG-like_2"/>
    <property type="match status" value="1"/>
</dbReference>
<dbReference type="InterPro" id="IPR002912">
    <property type="entry name" value="ACT_dom"/>
</dbReference>